<evidence type="ECO:0000313" key="2">
    <source>
        <dbReference type="EMBL" id="RTQ49123.1"/>
    </source>
</evidence>
<dbReference type="OrthoDB" id="1098954at2"/>
<feature type="transmembrane region" description="Helical" evidence="1">
    <location>
        <begin position="59"/>
        <end position="76"/>
    </location>
</feature>
<sequence length="160" mass="17028">MRPSFPTFSLLLVLSLFLWAGLVLGISFLEAPLKFTAPHITTALGVGIGRVVFHALNKVELLLGLVALLAASRLCVPGRIWASLLPAAAVLLAQTVWLLPALDVRAEALLAGRPQPESWLHWAYIGLEAAKVLALLISGSLAFRWALRSAQPAAARPVAA</sequence>
<keyword evidence="1" id="KW-0812">Transmembrane</keyword>
<organism evidence="2 3">
    <name type="scientific">Hymenobacter gummosus</name>
    <dbReference type="NCBI Taxonomy" id="1776032"/>
    <lineage>
        <taxon>Bacteria</taxon>
        <taxon>Pseudomonadati</taxon>
        <taxon>Bacteroidota</taxon>
        <taxon>Cytophagia</taxon>
        <taxon>Cytophagales</taxon>
        <taxon>Hymenobacteraceae</taxon>
        <taxon>Hymenobacter</taxon>
    </lineage>
</organism>
<proteinExistence type="predicted"/>
<evidence type="ECO:0000256" key="1">
    <source>
        <dbReference type="SAM" id="Phobius"/>
    </source>
</evidence>
<reference evidence="2 3" key="1">
    <citation type="submission" date="2018-12" db="EMBL/GenBank/DDBJ databases">
        <title>Hymenobacter gummosus sp. nov., isolated from a spring.</title>
        <authorList>
            <person name="Nie L."/>
        </authorList>
    </citation>
    <scope>NUCLEOTIDE SEQUENCE [LARGE SCALE GENOMIC DNA]</scope>
    <source>
        <strain evidence="2 3">KCTC 52166</strain>
    </source>
</reference>
<comment type="caution">
    <text evidence="2">The sequence shown here is derived from an EMBL/GenBank/DDBJ whole genome shotgun (WGS) entry which is preliminary data.</text>
</comment>
<name>A0A3S0JGF4_9BACT</name>
<evidence type="ECO:0008006" key="4">
    <source>
        <dbReference type="Google" id="ProtNLM"/>
    </source>
</evidence>
<feature type="transmembrane region" description="Helical" evidence="1">
    <location>
        <begin position="83"/>
        <end position="102"/>
    </location>
</feature>
<dbReference type="AlphaFoldDB" id="A0A3S0JGF4"/>
<evidence type="ECO:0000313" key="3">
    <source>
        <dbReference type="Proteomes" id="UP000282184"/>
    </source>
</evidence>
<keyword evidence="1" id="KW-0472">Membrane</keyword>
<keyword evidence="1" id="KW-1133">Transmembrane helix</keyword>
<dbReference type="EMBL" id="RXOF01000007">
    <property type="protein sequence ID" value="RTQ49123.1"/>
    <property type="molecule type" value="Genomic_DNA"/>
</dbReference>
<gene>
    <name evidence="2" type="ORF">EJV47_13305</name>
</gene>
<dbReference type="RefSeq" id="WP_126693654.1">
    <property type="nucleotide sequence ID" value="NZ_RXOF01000007.1"/>
</dbReference>
<accession>A0A3S0JGF4</accession>
<dbReference type="Proteomes" id="UP000282184">
    <property type="component" value="Unassembled WGS sequence"/>
</dbReference>
<keyword evidence="3" id="KW-1185">Reference proteome</keyword>
<feature type="transmembrane region" description="Helical" evidence="1">
    <location>
        <begin position="122"/>
        <end position="147"/>
    </location>
</feature>
<protein>
    <recommendedName>
        <fullName evidence="4">DUF4149 domain-containing protein</fullName>
    </recommendedName>
</protein>